<proteinExistence type="predicted"/>
<sequence length="152" mass="16908">MGASGAGYSNAHAQLILDSYQHWTGAQLMEVKHPNEAFLTLYHAPIVVLSHGTEADPILNFGNAAALKLWEMNREAFTQMPSRQTAEPMSQADRSEFMQTVTEQGYITDYSGIRISRTGKRFLIRQTTVWNLVDPKGVYRGQAAAFSSYSSC</sequence>
<keyword evidence="3" id="KW-1185">Reference proteome</keyword>
<comment type="caution">
    <text evidence="2">The sequence shown here is derived from an EMBL/GenBank/DDBJ whole genome shotgun (WGS) entry which is preliminary data.</text>
</comment>
<dbReference type="Proteomes" id="UP001597497">
    <property type="component" value="Unassembled WGS sequence"/>
</dbReference>
<dbReference type="Pfam" id="PF08670">
    <property type="entry name" value="MEKHLA"/>
    <property type="match status" value="1"/>
</dbReference>
<dbReference type="RefSeq" id="WP_379930858.1">
    <property type="nucleotide sequence ID" value="NZ_JBHUMM010000043.1"/>
</dbReference>
<organism evidence="2 3">
    <name type="scientific">Marinicrinis sediminis</name>
    <dbReference type="NCBI Taxonomy" id="1652465"/>
    <lineage>
        <taxon>Bacteria</taxon>
        <taxon>Bacillati</taxon>
        <taxon>Bacillota</taxon>
        <taxon>Bacilli</taxon>
        <taxon>Bacillales</taxon>
        <taxon>Paenibacillaceae</taxon>
    </lineage>
</organism>
<name>A0ABW5REW1_9BACL</name>
<evidence type="ECO:0000259" key="1">
    <source>
        <dbReference type="Pfam" id="PF08670"/>
    </source>
</evidence>
<reference evidence="3" key="1">
    <citation type="journal article" date="2019" name="Int. J. Syst. Evol. Microbiol.">
        <title>The Global Catalogue of Microorganisms (GCM) 10K type strain sequencing project: providing services to taxonomists for standard genome sequencing and annotation.</title>
        <authorList>
            <consortium name="The Broad Institute Genomics Platform"/>
            <consortium name="The Broad Institute Genome Sequencing Center for Infectious Disease"/>
            <person name="Wu L."/>
            <person name="Ma J."/>
        </authorList>
    </citation>
    <scope>NUCLEOTIDE SEQUENCE [LARGE SCALE GENOMIC DNA]</scope>
    <source>
        <strain evidence="3">KCTC 33676</strain>
    </source>
</reference>
<evidence type="ECO:0000313" key="2">
    <source>
        <dbReference type="EMBL" id="MFD2673295.1"/>
    </source>
</evidence>
<protein>
    <submittedName>
        <fullName evidence="2">MEKHLA domain-containing protein</fullName>
    </submittedName>
</protein>
<dbReference type="EMBL" id="JBHUMM010000043">
    <property type="protein sequence ID" value="MFD2673295.1"/>
    <property type="molecule type" value="Genomic_DNA"/>
</dbReference>
<gene>
    <name evidence="2" type="ORF">ACFSUC_17105</name>
</gene>
<evidence type="ECO:0000313" key="3">
    <source>
        <dbReference type="Proteomes" id="UP001597497"/>
    </source>
</evidence>
<feature type="domain" description="MEKHLA" evidence="1">
    <location>
        <begin position="11"/>
        <end position="150"/>
    </location>
</feature>
<dbReference type="InterPro" id="IPR013978">
    <property type="entry name" value="MEKHLA"/>
</dbReference>
<accession>A0ABW5REW1</accession>